<dbReference type="SMART" id="SM00534">
    <property type="entry name" value="MUTSac"/>
    <property type="match status" value="1"/>
</dbReference>
<keyword evidence="3" id="KW-0238">DNA-binding</keyword>
<dbReference type="InterPro" id="IPR000432">
    <property type="entry name" value="DNA_mismatch_repair_MutS_C"/>
</dbReference>
<keyword evidence="2" id="KW-0067">ATP-binding</keyword>
<dbReference type="OrthoDB" id="9808166at2"/>
<dbReference type="GO" id="GO:0140664">
    <property type="term" value="F:ATP-dependent DNA damage sensor activity"/>
    <property type="evidence" value="ECO:0007669"/>
    <property type="project" value="InterPro"/>
</dbReference>
<organism evidence="5 6">
    <name type="scientific">Paraburkholderia lycopersici</name>
    <dbReference type="NCBI Taxonomy" id="416944"/>
    <lineage>
        <taxon>Bacteria</taxon>
        <taxon>Pseudomonadati</taxon>
        <taxon>Pseudomonadota</taxon>
        <taxon>Betaproteobacteria</taxon>
        <taxon>Burkholderiales</taxon>
        <taxon>Burkholderiaceae</taxon>
        <taxon>Paraburkholderia</taxon>
    </lineage>
</organism>
<reference evidence="6" key="1">
    <citation type="submission" date="2016-09" db="EMBL/GenBank/DDBJ databases">
        <authorList>
            <person name="Varghese N."/>
            <person name="Submissions S."/>
        </authorList>
    </citation>
    <scope>NUCLEOTIDE SEQUENCE [LARGE SCALE GENOMIC DNA]</scope>
    <source>
        <strain evidence="6">TNe-862</strain>
    </source>
</reference>
<dbReference type="GO" id="GO:0005829">
    <property type="term" value="C:cytosol"/>
    <property type="evidence" value="ECO:0007669"/>
    <property type="project" value="TreeGrafter"/>
</dbReference>
<accession>A0A1G6QPS6</accession>
<dbReference type="InterPro" id="IPR027417">
    <property type="entry name" value="P-loop_NTPase"/>
</dbReference>
<evidence type="ECO:0000256" key="2">
    <source>
        <dbReference type="ARBA" id="ARBA00022840"/>
    </source>
</evidence>
<sequence>MGFYSILFETPQDGPPRDDVPEPEFFGDLNLDQIEQTVTQGYDEYNLTPFFRTALNCESAVRYRHDVMRDLARREVSQCIHAFAQSMRKMRASLAQAEKLYYPRQKQWWFLDAASQYCNALEALEPMLREARPHSSGLREFGTWLARYLGAAPFAGLRRDVDGLRAALETVRYAIHIHGNAVTVLNYDGESDYSAHVLDIFERFKQGDVKNHSVEVKDWPEMNHVEAQILDFVAELQPRPFAMLASFWSNHADYLDTSVASFDREVQFYIAYDACIRPCREQGLSFCFPIVSSSSKAERCDDAFDLAFAHKLCSDKLPVVCNDFRLDEAERIFVVSGPNNGGKTTFARMFGQLHYLARLGFPVPGRHATLYLCDQIFAHFEREENTRDMRGKLQDDLTRMHDILERATPRSVIVMNEIFSSTTLADALFLCRRIIGQIMNRDALCVCVTFIEELARLGPQTVSMVSEISPANPAARTFRVRRKIADGRAYAVSVAEQYGLTFQRLKDRLES</sequence>
<dbReference type="PANTHER" id="PTHR11361">
    <property type="entry name" value="DNA MISMATCH REPAIR PROTEIN MUTS FAMILY MEMBER"/>
    <property type="match status" value="1"/>
</dbReference>
<evidence type="ECO:0000256" key="1">
    <source>
        <dbReference type="ARBA" id="ARBA00022741"/>
    </source>
</evidence>
<evidence type="ECO:0000259" key="4">
    <source>
        <dbReference type="SMART" id="SM00534"/>
    </source>
</evidence>
<dbReference type="PANTHER" id="PTHR11361:SF34">
    <property type="entry name" value="DNA MISMATCH REPAIR PROTEIN MSH1, MITOCHONDRIAL"/>
    <property type="match status" value="1"/>
</dbReference>
<dbReference type="Pfam" id="PF00488">
    <property type="entry name" value="MutS_V"/>
    <property type="match status" value="1"/>
</dbReference>
<name>A0A1G6QPS6_9BURK</name>
<dbReference type="STRING" id="416944.SAMN05421548_11251"/>
<dbReference type="SUPFAM" id="SSF52540">
    <property type="entry name" value="P-loop containing nucleoside triphosphate hydrolases"/>
    <property type="match status" value="1"/>
</dbReference>
<proteinExistence type="predicted"/>
<feature type="domain" description="DNA mismatch repair proteins mutS family" evidence="4">
    <location>
        <begin position="330"/>
        <end position="510"/>
    </location>
</feature>
<protein>
    <submittedName>
        <fullName evidence="5">MutS domain V</fullName>
    </submittedName>
</protein>
<dbReference type="GO" id="GO:0005524">
    <property type="term" value="F:ATP binding"/>
    <property type="evidence" value="ECO:0007669"/>
    <property type="project" value="UniProtKB-KW"/>
</dbReference>
<dbReference type="GO" id="GO:0030983">
    <property type="term" value="F:mismatched DNA binding"/>
    <property type="evidence" value="ECO:0007669"/>
    <property type="project" value="InterPro"/>
</dbReference>
<dbReference type="Proteomes" id="UP000198908">
    <property type="component" value="Unassembled WGS sequence"/>
</dbReference>
<dbReference type="RefSeq" id="WP_091997711.1">
    <property type="nucleotide sequence ID" value="NZ_FMYQ01000012.1"/>
</dbReference>
<dbReference type="AlphaFoldDB" id="A0A1G6QPS6"/>
<dbReference type="Gene3D" id="3.40.50.300">
    <property type="entry name" value="P-loop containing nucleotide triphosphate hydrolases"/>
    <property type="match status" value="1"/>
</dbReference>
<keyword evidence="1" id="KW-0547">Nucleotide-binding</keyword>
<dbReference type="EMBL" id="FMYQ01000012">
    <property type="protein sequence ID" value="SDC94014.1"/>
    <property type="molecule type" value="Genomic_DNA"/>
</dbReference>
<evidence type="ECO:0000313" key="6">
    <source>
        <dbReference type="Proteomes" id="UP000198908"/>
    </source>
</evidence>
<dbReference type="GO" id="GO:0006298">
    <property type="term" value="P:mismatch repair"/>
    <property type="evidence" value="ECO:0007669"/>
    <property type="project" value="InterPro"/>
</dbReference>
<gene>
    <name evidence="5" type="ORF">SAMN05421548_11251</name>
</gene>
<evidence type="ECO:0000313" key="5">
    <source>
        <dbReference type="EMBL" id="SDC94014.1"/>
    </source>
</evidence>
<dbReference type="InterPro" id="IPR045076">
    <property type="entry name" value="MutS"/>
</dbReference>
<keyword evidence="6" id="KW-1185">Reference proteome</keyword>
<evidence type="ECO:0000256" key="3">
    <source>
        <dbReference type="ARBA" id="ARBA00023125"/>
    </source>
</evidence>